<evidence type="ECO:0000259" key="3">
    <source>
        <dbReference type="PROSITE" id="PS51201"/>
    </source>
</evidence>
<dbReference type="AlphaFoldDB" id="A0A5C1AID6"/>
<keyword evidence="4" id="KW-0406">Ion transport</keyword>
<dbReference type="InterPro" id="IPR013099">
    <property type="entry name" value="K_chnl_dom"/>
</dbReference>
<keyword evidence="2" id="KW-0472">Membrane</keyword>
<dbReference type="PANTHER" id="PTHR43833">
    <property type="entry name" value="POTASSIUM CHANNEL PROTEIN 2-RELATED-RELATED"/>
    <property type="match status" value="1"/>
</dbReference>
<dbReference type="EMBL" id="CP042425">
    <property type="protein sequence ID" value="QEL16728.1"/>
    <property type="molecule type" value="Genomic_DNA"/>
</dbReference>
<keyword evidence="4" id="KW-0813">Transport</keyword>
<feature type="domain" description="RCK N-terminal" evidence="3">
    <location>
        <begin position="127"/>
        <end position="243"/>
    </location>
</feature>
<dbReference type="GO" id="GO:0006813">
    <property type="term" value="P:potassium ion transport"/>
    <property type="evidence" value="ECO:0007669"/>
    <property type="project" value="InterPro"/>
</dbReference>
<dbReference type="Gene3D" id="3.40.50.720">
    <property type="entry name" value="NAD(P)-binding Rossmann-like Domain"/>
    <property type="match status" value="1"/>
</dbReference>
<sequence length="261" mass="28665">MKRRLLYWLRLPGRTYRRTLPRRIRRLILVPVGFALAGTVGYPLVEGPPWTLFDGLYMTVITLTTVGYGEIPQPLSPPGRLFTMVLALGGVFTLFYAATEVIRSAITGELQDLLGREHVDDQLKHLSDHTIVCGFGRMGRVVCDELERLGRRFVAIDPAPPAGEWGYRHGLRVPGDAAEDEVLRKAGIERATALIAVVGSDASNLYITLSARLLNPRIRIIARAEEHQAEAKLRKVGANRVVSPYLAGGHVAVAAAFDAPP</sequence>
<evidence type="ECO:0000313" key="5">
    <source>
        <dbReference type="Proteomes" id="UP000324974"/>
    </source>
</evidence>
<evidence type="ECO:0000256" key="1">
    <source>
        <dbReference type="ARBA" id="ARBA00004651"/>
    </source>
</evidence>
<proteinExistence type="predicted"/>
<organism evidence="4 5">
    <name type="scientific">Limnoglobus roseus</name>
    <dbReference type="NCBI Taxonomy" id="2598579"/>
    <lineage>
        <taxon>Bacteria</taxon>
        <taxon>Pseudomonadati</taxon>
        <taxon>Planctomycetota</taxon>
        <taxon>Planctomycetia</taxon>
        <taxon>Gemmatales</taxon>
        <taxon>Gemmataceae</taxon>
        <taxon>Limnoglobus</taxon>
    </lineage>
</organism>
<dbReference type="RefSeq" id="WP_149111415.1">
    <property type="nucleotide sequence ID" value="NZ_CP042425.1"/>
</dbReference>
<keyword evidence="2" id="KW-1133">Transmembrane helix</keyword>
<evidence type="ECO:0000256" key="2">
    <source>
        <dbReference type="SAM" id="Phobius"/>
    </source>
</evidence>
<keyword evidence="2" id="KW-0812">Transmembrane</keyword>
<dbReference type="SUPFAM" id="SSF51735">
    <property type="entry name" value="NAD(P)-binding Rossmann-fold domains"/>
    <property type="match status" value="1"/>
</dbReference>
<reference evidence="5" key="1">
    <citation type="submission" date="2019-08" db="EMBL/GenBank/DDBJ databases">
        <title>Limnoglobus roseus gen. nov., sp. nov., a novel freshwater planctomycete with a giant genome from the family Gemmataceae.</title>
        <authorList>
            <person name="Kulichevskaya I.S."/>
            <person name="Naumoff D.G."/>
            <person name="Miroshnikov K."/>
            <person name="Ivanova A."/>
            <person name="Philippov D.A."/>
            <person name="Hakobyan A."/>
            <person name="Rijpstra I.C."/>
            <person name="Sinninghe Damste J.S."/>
            <person name="Liesack W."/>
            <person name="Dedysh S.N."/>
        </authorList>
    </citation>
    <scope>NUCLEOTIDE SEQUENCE [LARGE SCALE GENOMIC DNA]</scope>
    <source>
        <strain evidence="5">PX52</strain>
    </source>
</reference>
<dbReference type="InterPro" id="IPR036291">
    <property type="entry name" value="NAD(P)-bd_dom_sf"/>
</dbReference>
<dbReference type="PANTHER" id="PTHR43833:SF9">
    <property type="entry name" value="POTASSIUM CHANNEL PROTEIN YUGO-RELATED"/>
    <property type="match status" value="1"/>
</dbReference>
<dbReference type="SUPFAM" id="SSF81324">
    <property type="entry name" value="Voltage-gated potassium channels"/>
    <property type="match status" value="1"/>
</dbReference>
<dbReference type="InterPro" id="IPR050721">
    <property type="entry name" value="Trk_Ktr_HKT_K-transport"/>
</dbReference>
<evidence type="ECO:0000313" key="4">
    <source>
        <dbReference type="EMBL" id="QEL16728.1"/>
    </source>
</evidence>
<dbReference type="Pfam" id="PF02254">
    <property type="entry name" value="TrkA_N"/>
    <property type="match status" value="1"/>
</dbReference>
<dbReference type="InterPro" id="IPR003148">
    <property type="entry name" value="RCK_N"/>
</dbReference>
<feature type="transmembrane region" description="Helical" evidence="2">
    <location>
        <begin position="81"/>
        <end position="98"/>
    </location>
</feature>
<accession>A0A5C1AID6</accession>
<dbReference type="KEGG" id="lrs:PX52LOC_03694"/>
<dbReference type="Pfam" id="PF07885">
    <property type="entry name" value="Ion_trans_2"/>
    <property type="match status" value="1"/>
</dbReference>
<feature type="transmembrane region" description="Helical" evidence="2">
    <location>
        <begin position="27"/>
        <end position="45"/>
    </location>
</feature>
<dbReference type="GO" id="GO:0005886">
    <property type="term" value="C:plasma membrane"/>
    <property type="evidence" value="ECO:0007669"/>
    <property type="project" value="UniProtKB-SubCell"/>
</dbReference>
<dbReference type="PROSITE" id="PS51201">
    <property type="entry name" value="RCK_N"/>
    <property type="match status" value="1"/>
</dbReference>
<keyword evidence="5" id="KW-1185">Reference proteome</keyword>
<dbReference type="GO" id="GO:0034220">
    <property type="term" value="P:monoatomic ion transmembrane transport"/>
    <property type="evidence" value="ECO:0007669"/>
    <property type="project" value="UniProtKB-KW"/>
</dbReference>
<comment type="subcellular location">
    <subcellularLocation>
        <location evidence="1">Cell membrane</location>
        <topology evidence="1">Multi-pass membrane protein</topology>
    </subcellularLocation>
</comment>
<keyword evidence="4" id="KW-0407">Ion channel</keyword>
<dbReference type="Proteomes" id="UP000324974">
    <property type="component" value="Chromosome"/>
</dbReference>
<name>A0A5C1AID6_9BACT</name>
<protein>
    <submittedName>
        <fullName evidence="4">Potassium channel protein</fullName>
    </submittedName>
</protein>
<gene>
    <name evidence="4" type="ORF">PX52LOC_03694</name>
</gene>
<dbReference type="OrthoDB" id="9785285at2"/>
<dbReference type="Gene3D" id="1.10.287.70">
    <property type="match status" value="1"/>
</dbReference>